<dbReference type="Proteomes" id="UP000217076">
    <property type="component" value="Unassembled WGS sequence"/>
</dbReference>
<sequence>MRIVAFVAAVALTGTPALAADLVNQDGSDHTVLMDILGETTEVTVAAGETKAGVCDICTFQMTEDSEPVLVMEGQKAVIQGGALSVAE</sequence>
<organism evidence="2 3">
    <name type="scientific">Roseospirillum parvum</name>
    <dbReference type="NCBI Taxonomy" id="83401"/>
    <lineage>
        <taxon>Bacteria</taxon>
        <taxon>Pseudomonadati</taxon>
        <taxon>Pseudomonadota</taxon>
        <taxon>Alphaproteobacteria</taxon>
        <taxon>Rhodospirillales</taxon>
        <taxon>Rhodospirillaceae</taxon>
        <taxon>Roseospirillum</taxon>
    </lineage>
</organism>
<feature type="chain" id="PRO_5011495110" evidence="1">
    <location>
        <begin position="20"/>
        <end position="88"/>
    </location>
</feature>
<protein>
    <submittedName>
        <fullName evidence="2">Uncharacterized protein</fullName>
    </submittedName>
</protein>
<keyword evidence="1" id="KW-0732">Signal</keyword>
<reference evidence="3" key="1">
    <citation type="submission" date="2016-10" db="EMBL/GenBank/DDBJ databases">
        <authorList>
            <person name="Varghese N."/>
            <person name="Submissions S."/>
        </authorList>
    </citation>
    <scope>NUCLEOTIDE SEQUENCE [LARGE SCALE GENOMIC DNA]</scope>
    <source>
        <strain evidence="3">930I</strain>
    </source>
</reference>
<accession>A0A1G7TKL6</accession>
<proteinExistence type="predicted"/>
<name>A0A1G7TKL6_9PROT</name>
<dbReference type="AlphaFoldDB" id="A0A1G7TKL6"/>
<evidence type="ECO:0000313" key="2">
    <source>
        <dbReference type="EMBL" id="SDG35877.1"/>
    </source>
</evidence>
<dbReference type="RefSeq" id="WP_092613910.1">
    <property type="nucleotide sequence ID" value="NZ_FNCV01000001.1"/>
</dbReference>
<evidence type="ECO:0000313" key="3">
    <source>
        <dbReference type="Proteomes" id="UP000217076"/>
    </source>
</evidence>
<keyword evidence="3" id="KW-1185">Reference proteome</keyword>
<evidence type="ECO:0000256" key="1">
    <source>
        <dbReference type="SAM" id="SignalP"/>
    </source>
</evidence>
<dbReference type="EMBL" id="FNCV01000001">
    <property type="protein sequence ID" value="SDG35877.1"/>
    <property type="molecule type" value="Genomic_DNA"/>
</dbReference>
<gene>
    <name evidence="2" type="ORF">SAMN05421742_10128</name>
</gene>
<feature type="signal peptide" evidence="1">
    <location>
        <begin position="1"/>
        <end position="19"/>
    </location>
</feature>